<protein>
    <submittedName>
        <fullName evidence="2">Uncharacterized protein</fullName>
    </submittedName>
</protein>
<feature type="compositionally biased region" description="Polar residues" evidence="1">
    <location>
        <begin position="72"/>
        <end position="89"/>
    </location>
</feature>
<feature type="compositionally biased region" description="Basic residues" evidence="1">
    <location>
        <begin position="196"/>
        <end position="206"/>
    </location>
</feature>
<feature type="compositionally biased region" description="Acidic residues" evidence="1">
    <location>
        <begin position="870"/>
        <end position="886"/>
    </location>
</feature>
<evidence type="ECO:0000313" key="2">
    <source>
        <dbReference type="EMBL" id="KAK8900356.1"/>
    </source>
</evidence>
<feature type="region of interest" description="Disordered" evidence="1">
    <location>
        <begin position="870"/>
        <end position="911"/>
    </location>
</feature>
<feature type="compositionally biased region" description="Low complexity" evidence="1">
    <location>
        <begin position="632"/>
        <end position="657"/>
    </location>
</feature>
<comment type="caution">
    <text evidence="2">The sequence shown here is derived from an EMBL/GenBank/DDBJ whole genome shotgun (WGS) entry which is preliminary data.</text>
</comment>
<feature type="region of interest" description="Disordered" evidence="1">
    <location>
        <begin position="325"/>
        <end position="358"/>
    </location>
</feature>
<feature type="region of interest" description="Disordered" evidence="1">
    <location>
        <begin position="1022"/>
        <end position="1042"/>
    </location>
</feature>
<sequence length="1211" mass="138619">MLYCGKFFYTKKHKLPDLNEINSDFNDQNSNQYQSTRFSNKDNYQFSSTKLNETRRNYNNNNANDTDYYPKSSINKNINDPISTNNGLQSKIKKTEKDQDQKKNVLTLHINYNEGNDSFNSKSKNSQYDYQPPDSFFHNKLEKQPPSMIKSHHHHKKKKVPENWPEIPQDILNHRIDYQYSSPTKVPLEEEIKKLHKKKNNQRKQNRFSSPENSKGKIENSFGSTVEAQIEEEEEEFESDKMKNMNTSSKKTISDGSFSKTKKEDKNKLITDLQIEEEEEEYGNNNLENVANKNKYSSDKNSESYNTTNYSRYSNSYKSVSSISNEEEEFEVNKKSNYTKHKSTNLLKGNTNSIATSPFYKPNLQFQQFNYNEEIKELSQSQTIKPPQNGQPQNLSRSNRIKAKSNSKKQVAMTNKNSDSFHISKEEISLRPAKQSPNSFKDVSQDKSRSPKNYDEQAESPKSLKKKSPNLSSKSLSSSQSNSKSPPISNDQNKFETNYNYYDNKLSPQISNDQIITNDYDSMKDCFKYDSHEKTLSSQVINEISNLKSIRNKQKSSSNDTLSPQNNQRTSQIPAEQISPNSMNNKTPISSNSKESNSRSSKKKSRTSNSLKDYSSSQSSSKSSQFANEQENISPPKKISPNSNSIKSNRSSKNSSRSPKDLNESKKSTSPKNKSHDTNIISSPQSAIEDQNEEEVEPIFFERLQLSEKEISNSDKYENSEPQPLNLPNGHFSSESYNIEENKENLSEVQEPHISDNELLEPNENDDHISIEIDQLESVNSINVDIAIEEEEEEHEMSQTNEEESLVMLSELQKTNDLSPLPKKKSSNYPVSINQLSSDETEVNDSATEIHESFLHVPKAASKEQKSIILDEEDETEEEKLNDDELSQSSKTFSSILTSKKPEKNNEDHLRHSNLVSSIEEVNDIEPITLDDPLIDNINVDEEEEEEVELLDESNEVTPNSLSTIHDNSDEMITTIQDVIFEEDFNIIPTDSNLLASDDPEEISLDHIPNKASNQANKAIKKQLNVDDDNDDEKKKAGTDISDSLFSDSNKADMMLGESIQDDVHSSEIRFLIESTDQNRDETENEEEEVSNSFEGIQSLSMKSIKEAHLVDLGDDDHEIFDFNDEFEEESNNSNRDVYEHSSFDKELKKVNDNQYSILETTMLQSGTSNTNNLELIYNSIKFNHPSIRFGLRSIVSFSDRLLRKQLNNVI</sequence>
<gene>
    <name evidence="2" type="ORF">M9Y10_002682</name>
</gene>
<feature type="compositionally biased region" description="Polar residues" evidence="1">
    <location>
        <begin position="668"/>
        <end position="689"/>
    </location>
</feature>
<feature type="region of interest" description="Disordered" evidence="1">
    <location>
        <begin position="377"/>
        <end position="495"/>
    </location>
</feature>
<accession>A0ABR2LAH1</accession>
<feature type="compositionally biased region" description="Basic and acidic residues" evidence="1">
    <location>
        <begin position="900"/>
        <end position="911"/>
    </location>
</feature>
<dbReference type="Proteomes" id="UP001470230">
    <property type="component" value="Unassembled WGS sequence"/>
</dbReference>
<feature type="compositionally biased region" description="Low complexity" evidence="1">
    <location>
        <begin position="57"/>
        <end position="67"/>
    </location>
</feature>
<feature type="compositionally biased region" description="Polar residues" evidence="1">
    <location>
        <begin position="887"/>
        <end position="898"/>
    </location>
</feature>
<dbReference type="EMBL" id="JAPFFF010000001">
    <property type="protein sequence ID" value="KAK8900356.1"/>
    <property type="molecule type" value="Genomic_DNA"/>
</dbReference>
<evidence type="ECO:0000313" key="3">
    <source>
        <dbReference type="Proteomes" id="UP001470230"/>
    </source>
</evidence>
<keyword evidence="3" id="KW-1185">Reference proteome</keyword>
<feature type="compositionally biased region" description="Low complexity" evidence="1">
    <location>
        <begin position="469"/>
        <end position="490"/>
    </location>
</feature>
<feature type="compositionally biased region" description="Basic and acidic residues" evidence="1">
    <location>
        <begin position="740"/>
        <end position="756"/>
    </location>
</feature>
<name>A0ABR2LAH1_9EUKA</name>
<feature type="compositionally biased region" description="Low complexity" evidence="1">
    <location>
        <begin position="607"/>
        <end position="624"/>
    </location>
</feature>
<feature type="compositionally biased region" description="Polar residues" evidence="1">
    <location>
        <begin position="408"/>
        <end position="421"/>
    </location>
</feature>
<feature type="compositionally biased region" description="Polar residues" evidence="1">
    <location>
        <begin position="244"/>
        <end position="259"/>
    </location>
</feature>
<feature type="compositionally biased region" description="Polar residues" evidence="1">
    <location>
        <begin position="344"/>
        <end position="356"/>
    </location>
</feature>
<feature type="region of interest" description="Disordered" evidence="1">
    <location>
        <begin position="711"/>
        <end position="762"/>
    </location>
</feature>
<feature type="compositionally biased region" description="Basic and acidic residues" evidence="1">
    <location>
        <begin position="658"/>
        <end position="667"/>
    </location>
</feature>
<feature type="compositionally biased region" description="Polar residues" evidence="1">
    <location>
        <begin position="378"/>
        <end position="398"/>
    </location>
</feature>
<feature type="compositionally biased region" description="Basic and acidic residues" evidence="1">
    <location>
        <begin position="93"/>
        <end position="103"/>
    </location>
</feature>
<feature type="region of interest" description="Disordered" evidence="1">
    <location>
        <begin position="55"/>
        <end position="141"/>
    </location>
</feature>
<feature type="compositionally biased region" description="Low complexity" evidence="1">
    <location>
        <begin position="283"/>
        <end position="294"/>
    </location>
</feature>
<feature type="region of interest" description="Disordered" evidence="1">
    <location>
        <begin position="550"/>
        <end position="694"/>
    </location>
</feature>
<feature type="region of interest" description="Disordered" evidence="1">
    <location>
        <begin position="196"/>
        <end position="312"/>
    </location>
</feature>
<feature type="compositionally biased region" description="Low complexity" evidence="1">
    <location>
        <begin position="590"/>
        <end position="599"/>
    </location>
</feature>
<evidence type="ECO:0000256" key="1">
    <source>
        <dbReference type="SAM" id="MobiDB-lite"/>
    </source>
</evidence>
<organism evidence="2 3">
    <name type="scientific">Tritrichomonas musculus</name>
    <dbReference type="NCBI Taxonomy" id="1915356"/>
    <lineage>
        <taxon>Eukaryota</taxon>
        <taxon>Metamonada</taxon>
        <taxon>Parabasalia</taxon>
        <taxon>Tritrichomonadida</taxon>
        <taxon>Tritrichomonadidae</taxon>
        <taxon>Tritrichomonas</taxon>
    </lineage>
</organism>
<feature type="compositionally biased region" description="Polar residues" evidence="1">
    <location>
        <begin position="113"/>
        <end position="129"/>
    </location>
</feature>
<feature type="compositionally biased region" description="Acidic residues" evidence="1">
    <location>
        <begin position="229"/>
        <end position="238"/>
    </location>
</feature>
<feature type="compositionally biased region" description="Polar residues" evidence="1">
    <location>
        <begin position="550"/>
        <end position="589"/>
    </location>
</feature>
<proteinExistence type="predicted"/>
<feature type="compositionally biased region" description="Basic and acidic residues" evidence="1">
    <location>
        <begin position="443"/>
        <end position="455"/>
    </location>
</feature>
<reference evidence="2 3" key="1">
    <citation type="submission" date="2024-04" db="EMBL/GenBank/DDBJ databases">
        <title>Tritrichomonas musculus Genome.</title>
        <authorList>
            <person name="Alves-Ferreira E."/>
            <person name="Grigg M."/>
            <person name="Lorenzi H."/>
            <person name="Galac M."/>
        </authorList>
    </citation>
    <scope>NUCLEOTIDE SEQUENCE [LARGE SCALE GENOMIC DNA]</scope>
    <source>
        <strain evidence="2 3">EAF2021</strain>
    </source>
</reference>
<feature type="compositionally biased region" description="Low complexity" evidence="1">
    <location>
        <begin position="303"/>
        <end position="312"/>
    </location>
</feature>